<evidence type="ECO:0008006" key="3">
    <source>
        <dbReference type="Google" id="ProtNLM"/>
    </source>
</evidence>
<feature type="compositionally biased region" description="Low complexity" evidence="1">
    <location>
        <begin position="73"/>
        <end position="84"/>
    </location>
</feature>
<organism evidence="2">
    <name type="scientific">Cuerna arida</name>
    <dbReference type="NCBI Taxonomy" id="1464854"/>
    <lineage>
        <taxon>Eukaryota</taxon>
        <taxon>Metazoa</taxon>
        <taxon>Ecdysozoa</taxon>
        <taxon>Arthropoda</taxon>
        <taxon>Hexapoda</taxon>
        <taxon>Insecta</taxon>
        <taxon>Pterygota</taxon>
        <taxon>Neoptera</taxon>
        <taxon>Paraneoptera</taxon>
        <taxon>Hemiptera</taxon>
        <taxon>Auchenorrhyncha</taxon>
        <taxon>Membracoidea</taxon>
        <taxon>Cicadellidae</taxon>
        <taxon>Cicadellinae</taxon>
        <taxon>Proconiini</taxon>
        <taxon>Cuerna</taxon>
    </lineage>
</organism>
<dbReference type="InterPro" id="IPR038838">
    <property type="entry name" value="TRIR"/>
</dbReference>
<evidence type="ECO:0000313" key="2">
    <source>
        <dbReference type="EMBL" id="JAS41069.1"/>
    </source>
</evidence>
<dbReference type="PANTHER" id="PTHR34753:SF1">
    <property type="entry name" value="TELOMERASE RNA COMPONENT INTERACTING RNASE"/>
    <property type="match status" value="1"/>
</dbReference>
<dbReference type="GO" id="GO:0008408">
    <property type="term" value="F:3'-5' exonuclease activity"/>
    <property type="evidence" value="ECO:0007669"/>
    <property type="project" value="InterPro"/>
</dbReference>
<dbReference type="GO" id="GO:0008409">
    <property type="term" value="F:5'-3' exonuclease activity"/>
    <property type="evidence" value="ECO:0007669"/>
    <property type="project" value="InterPro"/>
</dbReference>
<protein>
    <recommendedName>
        <fullName evidence="3">Telomerase RNA component interacting RNase</fullName>
    </recommendedName>
</protein>
<dbReference type="EMBL" id="GECZ01028700">
    <property type="protein sequence ID" value="JAS41069.1"/>
    <property type="molecule type" value="Transcribed_RNA"/>
</dbReference>
<gene>
    <name evidence="2" type="ORF">g.11241</name>
</gene>
<accession>A0A1B6ESZ2</accession>
<dbReference type="AlphaFoldDB" id="A0A1B6ESZ2"/>
<sequence length="149" mass="16181">MVYHRSSGGSSSSKRPVNAFANDGSFLEMFKKMQEQQAQGSSDPGVAGNSKSEEPSSSIEPKEGTAVSDIKDSSTSSDTKPASSNKPFFVGKRRGGRFLATGKVKKLKPEGQEEEEAPPKDAWSLYLAEVKKYKQTTCEEEGKTRPLVK</sequence>
<feature type="region of interest" description="Disordered" evidence="1">
    <location>
        <begin position="28"/>
        <end position="92"/>
    </location>
</feature>
<feature type="compositionally biased region" description="Low complexity" evidence="1">
    <location>
        <begin position="1"/>
        <end position="13"/>
    </location>
</feature>
<proteinExistence type="predicted"/>
<evidence type="ECO:0000256" key="1">
    <source>
        <dbReference type="SAM" id="MobiDB-lite"/>
    </source>
</evidence>
<name>A0A1B6ESZ2_9HEMI</name>
<feature type="region of interest" description="Disordered" evidence="1">
    <location>
        <begin position="1"/>
        <end position="20"/>
    </location>
</feature>
<reference evidence="2" key="1">
    <citation type="submission" date="2015-11" db="EMBL/GenBank/DDBJ databases">
        <title>De novo transcriptome assembly of four potential Pierce s Disease insect vectors from Arizona vineyards.</title>
        <authorList>
            <person name="Tassone E.E."/>
        </authorList>
    </citation>
    <scope>NUCLEOTIDE SEQUENCE</scope>
</reference>
<dbReference type="PANTHER" id="PTHR34753">
    <property type="entry name" value="TELOMERASE RNA COMPONENT INTERACTING RNASE"/>
    <property type="match status" value="1"/>
</dbReference>